<feature type="compositionally biased region" description="Basic and acidic residues" evidence="1">
    <location>
        <begin position="148"/>
        <end position="166"/>
    </location>
</feature>
<sequence length="177" mass="20257">GLASHPRRARRRHRPRAGRRRRRLPRVRRDAARALHDVQEDPRGHDHHPVPRGEGAGLPALPRPPPPAPLRGLRPGEVRGLLALRGRVPRGLHPRRGRREHAGAPRVRGRALRRRLRDQPLALHLLRVLRDRVPVRRHHDGARLRDERLRPGRSHLHEGDAADRAPRAHAAARRGRV</sequence>
<dbReference type="AlphaFoldDB" id="A0A6J4S6A8"/>
<evidence type="ECO:0000256" key="1">
    <source>
        <dbReference type="SAM" id="MobiDB-lite"/>
    </source>
</evidence>
<keyword evidence="2" id="KW-0830">Ubiquinone</keyword>
<feature type="compositionally biased region" description="Basic residues" evidence="1">
    <location>
        <begin position="1"/>
        <end position="26"/>
    </location>
</feature>
<organism evidence="2">
    <name type="scientific">uncultured Solirubrobacteraceae bacterium</name>
    <dbReference type="NCBI Taxonomy" id="1162706"/>
    <lineage>
        <taxon>Bacteria</taxon>
        <taxon>Bacillati</taxon>
        <taxon>Actinomycetota</taxon>
        <taxon>Thermoleophilia</taxon>
        <taxon>Solirubrobacterales</taxon>
        <taxon>Solirubrobacteraceae</taxon>
        <taxon>environmental samples</taxon>
    </lineage>
</organism>
<feature type="compositionally biased region" description="Basic residues" evidence="1">
    <location>
        <begin position="87"/>
        <end position="99"/>
    </location>
</feature>
<proteinExistence type="predicted"/>
<keyword evidence="2" id="KW-0560">Oxidoreductase</keyword>
<feature type="non-terminal residue" evidence="2">
    <location>
        <position position="177"/>
    </location>
</feature>
<feature type="region of interest" description="Disordered" evidence="1">
    <location>
        <begin position="148"/>
        <end position="177"/>
    </location>
</feature>
<gene>
    <name evidence="2" type="ORF">AVDCRST_MAG13-1743</name>
</gene>
<dbReference type="EC" id="1.6.5.3" evidence="2"/>
<feature type="non-terminal residue" evidence="2">
    <location>
        <position position="1"/>
    </location>
</feature>
<reference evidence="2" key="1">
    <citation type="submission" date="2020-02" db="EMBL/GenBank/DDBJ databases">
        <authorList>
            <person name="Meier V. D."/>
        </authorList>
    </citation>
    <scope>NUCLEOTIDE SEQUENCE</scope>
    <source>
        <strain evidence="2">AVDCRST_MAG13</strain>
    </source>
</reference>
<dbReference type="EMBL" id="CADCVO010000273">
    <property type="protein sequence ID" value="CAA9490923.1"/>
    <property type="molecule type" value="Genomic_DNA"/>
</dbReference>
<accession>A0A6J4S6A8</accession>
<protein>
    <submittedName>
        <fullName evidence="2">NADH-ubiquinone oxidoreductase chain I</fullName>
        <ecNumber evidence="2">1.6.5.3</ecNumber>
    </submittedName>
</protein>
<feature type="compositionally biased region" description="Basic and acidic residues" evidence="1">
    <location>
        <begin position="27"/>
        <end position="51"/>
    </location>
</feature>
<evidence type="ECO:0000313" key="2">
    <source>
        <dbReference type="EMBL" id="CAA9490923.1"/>
    </source>
</evidence>
<feature type="region of interest" description="Disordered" evidence="1">
    <location>
        <begin position="1"/>
        <end position="110"/>
    </location>
</feature>
<dbReference type="GO" id="GO:0016491">
    <property type="term" value="F:oxidoreductase activity"/>
    <property type="evidence" value="ECO:0007669"/>
    <property type="project" value="UniProtKB-KW"/>
</dbReference>
<name>A0A6J4S6A8_9ACTN</name>